<evidence type="ECO:0000313" key="2">
    <source>
        <dbReference type="Proteomes" id="UP000269396"/>
    </source>
</evidence>
<dbReference type="AlphaFoldDB" id="A0A183PVT2"/>
<name>A0A183PVT2_9TREM</name>
<proteinExistence type="predicted"/>
<accession>A0A183PVT2</accession>
<organism evidence="1 2">
    <name type="scientific">Schistosoma mattheei</name>
    <dbReference type="NCBI Taxonomy" id="31246"/>
    <lineage>
        <taxon>Eukaryota</taxon>
        <taxon>Metazoa</taxon>
        <taxon>Spiralia</taxon>
        <taxon>Lophotrochozoa</taxon>
        <taxon>Platyhelminthes</taxon>
        <taxon>Trematoda</taxon>
        <taxon>Digenea</taxon>
        <taxon>Strigeidida</taxon>
        <taxon>Schistosomatoidea</taxon>
        <taxon>Schistosomatidae</taxon>
        <taxon>Schistosoma</taxon>
    </lineage>
</organism>
<gene>
    <name evidence="1" type="ORF">SMTD_LOCUS18468</name>
</gene>
<reference evidence="1 2" key="1">
    <citation type="submission" date="2018-11" db="EMBL/GenBank/DDBJ databases">
        <authorList>
            <consortium name="Pathogen Informatics"/>
        </authorList>
    </citation>
    <scope>NUCLEOTIDE SEQUENCE [LARGE SCALE GENOMIC DNA]</scope>
    <source>
        <strain>Denwood</strain>
        <strain evidence="2">Zambia</strain>
    </source>
</reference>
<dbReference type="Proteomes" id="UP000269396">
    <property type="component" value="Unassembled WGS sequence"/>
</dbReference>
<sequence length="178" mass="20171">MAFLTNVNDIYEKRLARNIFCKYEVIGCNGVNLCSRNLVNRKEHINDLLMNLLTTTSLSVRDADRILNGFRVLVPDLPRSIRSVLRTQLETSPSTLESKHVGCASAAQLFVLRMATVTRLIDNDPKTSMRYVLSYLMTPEVASNFTSLGTSSKRAIQKCRFYGCIRSNVYLLFKLQVP</sequence>
<keyword evidence="2" id="KW-1185">Reference proteome</keyword>
<evidence type="ECO:0000313" key="1">
    <source>
        <dbReference type="EMBL" id="VDP77165.1"/>
    </source>
</evidence>
<protein>
    <submittedName>
        <fullName evidence="1">Uncharacterized protein</fullName>
    </submittedName>
</protein>
<dbReference type="EMBL" id="UZAL01040527">
    <property type="protein sequence ID" value="VDP77165.1"/>
    <property type="molecule type" value="Genomic_DNA"/>
</dbReference>